<feature type="signal peptide" evidence="1">
    <location>
        <begin position="1"/>
        <end position="22"/>
    </location>
</feature>
<evidence type="ECO:0000313" key="3">
    <source>
        <dbReference type="Proteomes" id="UP001201449"/>
    </source>
</evidence>
<comment type="caution">
    <text evidence="2">The sequence shown here is derived from an EMBL/GenBank/DDBJ whole genome shotgun (WGS) entry which is preliminary data.</text>
</comment>
<gene>
    <name evidence="2" type="ORF">L0U89_17795</name>
</gene>
<proteinExistence type="predicted"/>
<dbReference type="Proteomes" id="UP001201449">
    <property type="component" value="Unassembled WGS sequence"/>
</dbReference>
<dbReference type="SUPFAM" id="SSF56935">
    <property type="entry name" value="Porins"/>
    <property type="match status" value="1"/>
</dbReference>
<dbReference type="RefSeq" id="WP_234862750.1">
    <property type="nucleotide sequence ID" value="NZ_JAKEVZ010000017.1"/>
</dbReference>
<organism evidence="2 3">
    <name type="scientific">Mariniradius sediminis</name>
    <dbReference type="NCBI Taxonomy" id="2909237"/>
    <lineage>
        <taxon>Bacteria</taxon>
        <taxon>Pseudomonadati</taxon>
        <taxon>Bacteroidota</taxon>
        <taxon>Cytophagia</taxon>
        <taxon>Cytophagales</taxon>
        <taxon>Cyclobacteriaceae</taxon>
        <taxon>Mariniradius</taxon>
    </lineage>
</organism>
<name>A0ABS9C0E3_9BACT</name>
<keyword evidence="2" id="KW-0675">Receptor</keyword>
<accession>A0ABS9C0E3</accession>
<sequence>MRSIYSKIFQYSLAGILGLFFAAEGFSQQTGEVKDQEFIIRKDRVLTLPTQPRRFERLPVLPNPKSSNAYTYEVQPYFLNLEPVAIKSEAAQKNFPKKQEEMYRGFARFGLGNYNSPLLEGRYNLWEDGDYQVSAKIFHHGFYSGPTGDSNSAETKTNVKLDGRLYKEVYQFFGGVHYNRHMVNFYGFDWNDLNLADYVPGQNVLNTFQVMGGIEDVDKVEGLNYEGRVFIRAFHDNYEASETEIGILAKTDYWFDDALRFDFDMNLSLTGPKDVFYGDINRNYFKIRPSVGYLTESIKVDVGAKIVFENDVTNNKSSDFHIFPALYGHYMLAKEFGIYAQFEGDVLRTTYQDFVRENPFLGPSDRLLNTIQNFKTGAGVKGNLLDELVYEVGFNVGRYRNMYFFANSATDSTRFNLLYDDLTNVINYRAMASWKYDTWYQVTGLVNYYSYDMGTLSAAYHRPEWEVSLNNQIQPTEKWLIQFNANLMGGIQGFNQQSDVSVKLPAVLDLQLKADYKITDRFSAFAIGNNLLNRTNQRFLNYPVRGIQGILGATFQF</sequence>
<evidence type="ECO:0000256" key="1">
    <source>
        <dbReference type="SAM" id="SignalP"/>
    </source>
</evidence>
<reference evidence="2 3" key="1">
    <citation type="submission" date="2022-01" db="EMBL/GenBank/DDBJ databases">
        <title>Mariniradius saccharolyticus sp. nov., isolated from sediment of a river.</title>
        <authorList>
            <person name="Liu H."/>
        </authorList>
    </citation>
    <scope>NUCLEOTIDE SEQUENCE [LARGE SCALE GENOMIC DNA]</scope>
    <source>
        <strain evidence="2 3">RY-2</strain>
    </source>
</reference>
<evidence type="ECO:0000313" key="2">
    <source>
        <dbReference type="EMBL" id="MCF1752916.1"/>
    </source>
</evidence>
<protein>
    <submittedName>
        <fullName evidence="2">TonB-dependent receptor</fullName>
    </submittedName>
</protein>
<keyword evidence="1" id="KW-0732">Signal</keyword>
<keyword evidence="3" id="KW-1185">Reference proteome</keyword>
<feature type="chain" id="PRO_5045679935" evidence="1">
    <location>
        <begin position="23"/>
        <end position="557"/>
    </location>
</feature>
<dbReference type="EMBL" id="JAKEVZ010000017">
    <property type="protein sequence ID" value="MCF1752916.1"/>
    <property type="molecule type" value="Genomic_DNA"/>
</dbReference>